<dbReference type="SUPFAM" id="SSF53955">
    <property type="entry name" value="Lysozyme-like"/>
    <property type="match status" value="1"/>
</dbReference>
<dbReference type="Pfam" id="PF00912">
    <property type="entry name" value="Transgly"/>
    <property type="match status" value="1"/>
</dbReference>
<dbReference type="GO" id="GO:0009252">
    <property type="term" value="P:peptidoglycan biosynthetic process"/>
    <property type="evidence" value="ECO:0007669"/>
    <property type="project" value="UniProtKB-KW"/>
</dbReference>
<evidence type="ECO:0000256" key="8">
    <source>
        <dbReference type="ARBA" id="ARBA00022960"/>
    </source>
</evidence>
<comment type="catalytic activity">
    <reaction evidence="12">
        <text>Preferential cleavage: (Ac)2-L-Lys-D-Ala-|-D-Ala. Also transpeptidation of peptidyl-alanyl moieties that are N-acyl substituents of D-alanine.</text>
        <dbReference type="EC" id="3.4.16.4"/>
    </reaction>
</comment>
<evidence type="ECO:0000256" key="13">
    <source>
        <dbReference type="ARBA" id="ARBA00049902"/>
    </source>
</evidence>
<evidence type="ECO:0000256" key="10">
    <source>
        <dbReference type="ARBA" id="ARBA00023268"/>
    </source>
</evidence>
<keyword evidence="7" id="KW-0378">Hydrolase</keyword>
<keyword evidence="8" id="KW-0133">Cell shape</keyword>
<dbReference type="PANTHER" id="PTHR32282:SF33">
    <property type="entry name" value="PEPTIDOGLYCAN GLYCOSYLTRANSFERASE"/>
    <property type="match status" value="1"/>
</dbReference>
<evidence type="ECO:0000256" key="2">
    <source>
        <dbReference type="ARBA" id="ARBA00007739"/>
    </source>
</evidence>
<comment type="catalytic activity">
    <reaction evidence="13">
        <text>[GlcNAc-(1-&gt;4)-Mur2Ac(oyl-L-Ala-gamma-D-Glu-L-Lys-D-Ala-D-Ala)](n)-di-trans,octa-cis-undecaprenyl diphosphate + beta-D-GlcNAc-(1-&gt;4)-Mur2Ac(oyl-L-Ala-gamma-D-Glu-L-Lys-D-Ala-D-Ala)-di-trans,octa-cis-undecaprenyl diphosphate = [GlcNAc-(1-&gt;4)-Mur2Ac(oyl-L-Ala-gamma-D-Glu-L-Lys-D-Ala-D-Ala)](n+1)-di-trans,octa-cis-undecaprenyl diphosphate + di-trans,octa-cis-undecaprenyl diphosphate + H(+)</text>
        <dbReference type="Rhea" id="RHEA:23708"/>
        <dbReference type="Rhea" id="RHEA-COMP:9602"/>
        <dbReference type="Rhea" id="RHEA-COMP:9603"/>
        <dbReference type="ChEBI" id="CHEBI:15378"/>
        <dbReference type="ChEBI" id="CHEBI:58405"/>
        <dbReference type="ChEBI" id="CHEBI:60033"/>
        <dbReference type="ChEBI" id="CHEBI:78435"/>
        <dbReference type="EC" id="2.4.99.28"/>
    </reaction>
</comment>
<keyword evidence="6 18" id="KW-0808">Transferase</keyword>
<feature type="transmembrane region" description="Helical" evidence="15">
    <location>
        <begin position="20"/>
        <end position="44"/>
    </location>
</feature>
<dbReference type="RefSeq" id="WP_107567777.1">
    <property type="nucleotide sequence ID" value="NZ_PYYB01000001.1"/>
</dbReference>
<comment type="similarity">
    <text evidence="2">In the N-terminal section; belongs to the glycosyltransferase 51 family.</text>
</comment>
<gene>
    <name evidence="18" type="ORF">C7Y72_06305</name>
</gene>
<keyword evidence="15" id="KW-0472">Membrane</keyword>
<dbReference type="InterPro" id="IPR050396">
    <property type="entry name" value="Glycosyltr_51/Transpeptidase"/>
</dbReference>
<evidence type="ECO:0000259" key="16">
    <source>
        <dbReference type="Pfam" id="PF00905"/>
    </source>
</evidence>
<keyword evidence="15" id="KW-1133">Transmembrane helix</keyword>
<keyword evidence="4" id="KW-0645">Protease</keyword>
<evidence type="ECO:0000256" key="12">
    <source>
        <dbReference type="ARBA" id="ARBA00034000"/>
    </source>
</evidence>
<feature type="compositionally biased region" description="Pro residues" evidence="14">
    <location>
        <begin position="697"/>
        <end position="713"/>
    </location>
</feature>
<evidence type="ECO:0000256" key="1">
    <source>
        <dbReference type="ARBA" id="ARBA00007090"/>
    </source>
</evidence>
<dbReference type="GO" id="GO:0071555">
    <property type="term" value="P:cell wall organization"/>
    <property type="evidence" value="ECO:0007669"/>
    <property type="project" value="UniProtKB-KW"/>
</dbReference>
<evidence type="ECO:0000256" key="5">
    <source>
        <dbReference type="ARBA" id="ARBA00022676"/>
    </source>
</evidence>
<dbReference type="OrthoDB" id="9766909at2"/>
<protein>
    <submittedName>
        <fullName evidence="18">Glycosyl transferase</fullName>
    </submittedName>
</protein>
<keyword evidence="9" id="KW-0573">Peptidoglycan synthesis</keyword>
<dbReference type="InterPro" id="IPR023346">
    <property type="entry name" value="Lysozyme-like_dom_sf"/>
</dbReference>
<dbReference type="Gene3D" id="1.10.3810.10">
    <property type="entry name" value="Biosynthetic peptidoglycan transglycosylase-like"/>
    <property type="match status" value="1"/>
</dbReference>
<feature type="compositionally biased region" description="Low complexity" evidence="14">
    <location>
        <begin position="669"/>
        <end position="696"/>
    </location>
</feature>
<evidence type="ECO:0000256" key="6">
    <source>
        <dbReference type="ARBA" id="ARBA00022679"/>
    </source>
</evidence>
<dbReference type="GO" id="GO:0008658">
    <property type="term" value="F:penicillin binding"/>
    <property type="evidence" value="ECO:0007669"/>
    <property type="project" value="InterPro"/>
</dbReference>
<name>A0A2T4UJ87_9ACTN</name>
<dbReference type="Proteomes" id="UP000240739">
    <property type="component" value="Unassembled WGS sequence"/>
</dbReference>
<evidence type="ECO:0000313" key="18">
    <source>
        <dbReference type="EMBL" id="PTL59289.1"/>
    </source>
</evidence>
<evidence type="ECO:0000256" key="15">
    <source>
        <dbReference type="SAM" id="Phobius"/>
    </source>
</evidence>
<comment type="caution">
    <text evidence="18">The sequence shown here is derived from an EMBL/GenBank/DDBJ whole genome shotgun (WGS) entry which is preliminary data.</text>
</comment>
<evidence type="ECO:0000256" key="4">
    <source>
        <dbReference type="ARBA" id="ARBA00022670"/>
    </source>
</evidence>
<comment type="similarity">
    <text evidence="1">In the C-terminal section; belongs to the transpeptidase family.</text>
</comment>
<evidence type="ECO:0000256" key="9">
    <source>
        <dbReference type="ARBA" id="ARBA00022984"/>
    </source>
</evidence>
<feature type="domain" description="Glycosyl transferase family 51" evidence="17">
    <location>
        <begin position="79"/>
        <end position="256"/>
    </location>
</feature>
<dbReference type="SUPFAM" id="SSF56601">
    <property type="entry name" value="beta-lactamase/transpeptidase-like"/>
    <property type="match status" value="1"/>
</dbReference>
<dbReference type="GO" id="GO:0006508">
    <property type="term" value="P:proteolysis"/>
    <property type="evidence" value="ECO:0007669"/>
    <property type="project" value="UniProtKB-KW"/>
</dbReference>
<dbReference type="AlphaFoldDB" id="A0A2T4UJ87"/>
<keyword evidence="15" id="KW-0812">Transmembrane</keyword>
<dbReference type="InterPro" id="IPR001264">
    <property type="entry name" value="Glyco_trans_51"/>
</dbReference>
<keyword evidence="11" id="KW-0961">Cell wall biogenesis/degradation</keyword>
<organism evidence="18 19">
    <name type="scientific">Paraconexibacter algicola</name>
    <dbReference type="NCBI Taxonomy" id="2133960"/>
    <lineage>
        <taxon>Bacteria</taxon>
        <taxon>Bacillati</taxon>
        <taxon>Actinomycetota</taxon>
        <taxon>Thermoleophilia</taxon>
        <taxon>Solirubrobacterales</taxon>
        <taxon>Paraconexibacteraceae</taxon>
        <taxon>Paraconexibacter</taxon>
    </lineage>
</organism>
<keyword evidence="10" id="KW-0511">Multifunctional enzyme</keyword>
<evidence type="ECO:0000256" key="7">
    <source>
        <dbReference type="ARBA" id="ARBA00022801"/>
    </source>
</evidence>
<dbReference type="FunFam" id="1.10.3810.10:FF:000001">
    <property type="entry name" value="Penicillin-binding protein 1A"/>
    <property type="match status" value="1"/>
</dbReference>
<feature type="compositionally biased region" description="Low complexity" evidence="14">
    <location>
        <begin position="714"/>
        <end position="723"/>
    </location>
</feature>
<evidence type="ECO:0000256" key="14">
    <source>
        <dbReference type="SAM" id="MobiDB-lite"/>
    </source>
</evidence>
<proteinExistence type="inferred from homology"/>
<keyword evidence="3" id="KW-0121">Carboxypeptidase</keyword>
<dbReference type="GO" id="GO:0009002">
    <property type="term" value="F:serine-type D-Ala-D-Ala carboxypeptidase activity"/>
    <property type="evidence" value="ECO:0007669"/>
    <property type="project" value="UniProtKB-EC"/>
</dbReference>
<keyword evidence="5" id="KW-0328">Glycosyltransferase</keyword>
<evidence type="ECO:0000256" key="3">
    <source>
        <dbReference type="ARBA" id="ARBA00022645"/>
    </source>
</evidence>
<evidence type="ECO:0000259" key="17">
    <source>
        <dbReference type="Pfam" id="PF00912"/>
    </source>
</evidence>
<feature type="domain" description="Penicillin-binding protein transpeptidase" evidence="16">
    <location>
        <begin position="344"/>
        <end position="625"/>
    </location>
</feature>
<dbReference type="Gene3D" id="3.40.710.10">
    <property type="entry name" value="DD-peptidase/beta-lactamase superfamily"/>
    <property type="match status" value="1"/>
</dbReference>
<dbReference type="GO" id="GO:0008955">
    <property type="term" value="F:peptidoglycan glycosyltransferase activity"/>
    <property type="evidence" value="ECO:0007669"/>
    <property type="project" value="UniProtKB-EC"/>
</dbReference>
<dbReference type="Pfam" id="PF00905">
    <property type="entry name" value="Transpeptidase"/>
    <property type="match status" value="1"/>
</dbReference>
<dbReference type="InterPro" id="IPR012338">
    <property type="entry name" value="Beta-lactam/transpept-like"/>
</dbReference>
<feature type="region of interest" description="Disordered" evidence="14">
    <location>
        <begin position="656"/>
        <end position="723"/>
    </location>
</feature>
<sequence>MSRRERQRRRRRNRGGPARIIFLTFGVLSALGIVGVLSAVGYVVGIASSGPELSTLKPIEQGANTEVLAKDGTRIGFIQSTILRLPVPSTSIPKIVEDATVAIEDRRFYEHQGVDFEGVIRAGVKNLQSGKTVQGGSTLTMQLIRNLYTEDRSDDFKRKIREAKLAEELENKHEGAQGKKWILTKYLNSVPYGTVGGQNAYGIQAASRLFFDKRARELTLPEAAMLAGLPQLPSAYNPYQHPQRALNRRNDVLQAMANEGYITQSEAEEAKAAPLGVKKTNYFTERREGYFFEYVRRELVRKYGVERVRKGGLKVYTTIDLKAQQQARKAIAERLPNPGDPSSAIVSINPKNGYIKAMASSRSFGESKFDLASQGRRQPGSTAKMFAIMAALRRGVDINKTSYDSKKLNFVDKETGTKIEVSNSDGGAYGGRRSLFQAVVSSDNTVFQQLALDLGPDAVRQAAYDMGVTSKLDAFPAEVLGGMRNCCTVLEMARAYTTINDGGYRIKPIAIQRVRFPDGKIDNSLGKTRRTKIFTDGQTHEAIKAMEANVRSGTGTAAAVPGCPTAGKTGTTTGFADSWFAGMTSNLTTVVWVGYPGSRVPMTNVQGWGTMFGGKAPAAIFNSFMTMAADRGTCKEWPKPKEPFVSSPFFGRYAKSGAPGPAATPTPGPYDATTPGTTDTGAGGQQTPDDAYEAPPQQAPPVATPVPAAPAPDPAAGGVTPTP</sequence>
<keyword evidence="19" id="KW-1185">Reference proteome</keyword>
<dbReference type="InterPro" id="IPR036950">
    <property type="entry name" value="PBP_transglycosylase"/>
</dbReference>
<evidence type="ECO:0000313" key="19">
    <source>
        <dbReference type="Proteomes" id="UP000240739"/>
    </source>
</evidence>
<dbReference type="GO" id="GO:0008360">
    <property type="term" value="P:regulation of cell shape"/>
    <property type="evidence" value="ECO:0007669"/>
    <property type="project" value="UniProtKB-KW"/>
</dbReference>
<dbReference type="GO" id="GO:0030288">
    <property type="term" value="C:outer membrane-bounded periplasmic space"/>
    <property type="evidence" value="ECO:0007669"/>
    <property type="project" value="TreeGrafter"/>
</dbReference>
<dbReference type="PANTHER" id="PTHR32282">
    <property type="entry name" value="BINDING PROTEIN TRANSPEPTIDASE, PUTATIVE-RELATED"/>
    <property type="match status" value="1"/>
</dbReference>
<accession>A0A2T4UJ87</accession>
<dbReference type="InterPro" id="IPR001460">
    <property type="entry name" value="PCN-bd_Tpept"/>
</dbReference>
<evidence type="ECO:0000256" key="11">
    <source>
        <dbReference type="ARBA" id="ARBA00023316"/>
    </source>
</evidence>
<dbReference type="EMBL" id="PYYB01000001">
    <property type="protein sequence ID" value="PTL59289.1"/>
    <property type="molecule type" value="Genomic_DNA"/>
</dbReference>
<reference evidence="18 19" key="1">
    <citation type="submission" date="2018-03" db="EMBL/GenBank/DDBJ databases">
        <title>Aquarubrobacter algicola gen. nov., sp. nov., a novel actinobacterium isolated from shallow eutrophic lake during the end of cyanobacterial harmful algal blooms.</title>
        <authorList>
            <person name="Chun S.J."/>
        </authorList>
    </citation>
    <scope>NUCLEOTIDE SEQUENCE [LARGE SCALE GENOMIC DNA]</scope>
    <source>
        <strain evidence="18 19">Seoho-28</strain>
    </source>
</reference>